<dbReference type="AlphaFoldDB" id="A0A9P0IQF2"/>
<evidence type="ECO:0000256" key="12">
    <source>
        <dbReference type="ARBA" id="ARBA00023204"/>
    </source>
</evidence>
<dbReference type="InterPro" id="IPR038718">
    <property type="entry name" value="SNF2-like_sf"/>
</dbReference>
<dbReference type="PROSITE" id="PS51194">
    <property type="entry name" value="HELICASE_CTER"/>
    <property type="match status" value="1"/>
</dbReference>
<dbReference type="Pfam" id="PF00176">
    <property type="entry name" value="SNF2-rel_dom"/>
    <property type="match status" value="1"/>
</dbReference>
<keyword evidence="4" id="KW-0547">Nucleotide-binding</keyword>
<dbReference type="EMBL" id="OU899034">
    <property type="protein sequence ID" value="CAH1712527.1"/>
    <property type="molecule type" value="Genomic_DNA"/>
</dbReference>
<dbReference type="Pfam" id="PF13892">
    <property type="entry name" value="DBINO"/>
    <property type="match status" value="1"/>
</dbReference>
<comment type="subunit">
    <text evidence="15">Component of the INO80 chromatin-remodeling complex.</text>
</comment>
<evidence type="ECO:0000259" key="17">
    <source>
        <dbReference type="PROSITE" id="PS51192"/>
    </source>
</evidence>
<evidence type="ECO:0000256" key="4">
    <source>
        <dbReference type="ARBA" id="ARBA00022741"/>
    </source>
</evidence>
<evidence type="ECO:0000256" key="6">
    <source>
        <dbReference type="ARBA" id="ARBA00022801"/>
    </source>
</evidence>
<feature type="domain" description="DBINO" evidence="19">
    <location>
        <begin position="1"/>
        <end position="77"/>
    </location>
</feature>
<keyword evidence="7 15" id="KW-0067">ATP-binding</keyword>
<dbReference type="SMART" id="SM00490">
    <property type="entry name" value="HELICc"/>
    <property type="match status" value="1"/>
</dbReference>
<keyword evidence="11" id="KW-0804">Transcription</keyword>
<evidence type="ECO:0000256" key="15">
    <source>
        <dbReference type="RuleBase" id="RU368001"/>
    </source>
</evidence>
<dbReference type="SUPFAM" id="SSF52540">
    <property type="entry name" value="P-loop containing nucleoside triphosphate hydrolases"/>
    <property type="match status" value="2"/>
</dbReference>
<keyword evidence="12 15" id="KW-0234">DNA repair</keyword>
<evidence type="ECO:0000313" key="21">
    <source>
        <dbReference type="Proteomes" id="UP001154329"/>
    </source>
</evidence>
<keyword evidence="8" id="KW-0805">Transcription regulation</keyword>
<dbReference type="PROSITE" id="PS51192">
    <property type="entry name" value="HELICASE_ATP_BIND_1"/>
    <property type="match status" value="1"/>
</dbReference>
<feature type="region of interest" description="Disordered" evidence="16">
    <location>
        <begin position="930"/>
        <end position="953"/>
    </location>
</feature>
<dbReference type="InterPro" id="IPR049730">
    <property type="entry name" value="SNF2/RAD54-like_C"/>
</dbReference>
<organism evidence="20 21">
    <name type="scientific">Aphis gossypii</name>
    <name type="common">Cotton aphid</name>
    <dbReference type="NCBI Taxonomy" id="80765"/>
    <lineage>
        <taxon>Eukaryota</taxon>
        <taxon>Metazoa</taxon>
        <taxon>Ecdysozoa</taxon>
        <taxon>Arthropoda</taxon>
        <taxon>Hexapoda</taxon>
        <taxon>Insecta</taxon>
        <taxon>Pterygota</taxon>
        <taxon>Neoptera</taxon>
        <taxon>Paraneoptera</taxon>
        <taxon>Hemiptera</taxon>
        <taxon>Sternorrhyncha</taxon>
        <taxon>Aphidomorpha</taxon>
        <taxon>Aphidoidea</taxon>
        <taxon>Aphididae</taxon>
        <taxon>Aphidini</taxon>
        <taxon>Aphis</taxon>
        <taxon>Aphis</taxon>
    </lineage>
</organism>
<evidence type="ECO:0000256" key="10">
    <source>
        <dbReference type="ARBA" id="ARBA00023125"/>
    </source>
</evidence>
<dbReference type="PANTHER" id="PTHR45685:SF2">
    <property type="entry name" value="CHROMATIN-REMODELING ATPASE INO80"/>
    <property type="match status" value="1"/>
</dbReference>
<comment type="function">
    <text evidence="15">ATPase component of the INO80 complex which remodels chromatin by shifting nucleosomes and is involved in DNA repair.</text>
</comment>
<dbReference type="GO" id="GO:0005524">
    <property type="term" value="F:ATP binding"/>
    <property type="evidence" value="ECO:0007669"/>
    <property type="project" value="UniProtKB-UniRule"/>
</dbReference>
<dbReference type="GO" id="GO:0006338">
    <property type="term" value="P:chromatin remodeling"/>
    <property type="evidence" value="ECO:0007669"/>
    <property type="project" value="UniProtKB-UniRule"/>
</dbReference>
<dbReference type="Gene3D" id="3.40.50.300">
    <property type="entry name" value="P-loop containing nucleotide triphosphate hydrolases"/>
    <property type="match status" value="2"/>
</dbReference>
<feature type="compositionally biased region" description="Basic and acidic residues" evidence="16">
    <location>
        <begin position="990"/>
        <end position="1007"/>
    </location>
</feature>
<dbReference type="PANTHER" id="PTHR45685">
    <property type="entry name" value="HELICASE SRCAP-RELATED"/>
    <property type="match status" value="1"/>
</dbReference>
<dbReference type="InterPro" id="IPR014001">
    <property type="entry name" value="Helicase_ATP-bd"/>
</dbReference>
<dbReference type="CDD" id="cd18793">
    <property type="entry name" value="SF2_C_SNF"/>
    <property type="match status" value="1"/>
</dbReference>
<evidence type="ECO:0000256" key="2">
    <source>
        <dbReference type="ARBA" id="ARBA00007025"/>
    </source>
</evidence>
<dbReference type="InterPro" id="IPR020838">
    <property type="entry name" value="DBINO"/>
</dbReference>
<evidence type="ECO:0000256" key="16">
    <source>
        <dbReference type="SAM" id="MobiDB-lite"/>
    </source>
</evidence>
<dbReference type="GO" id="GO:0003677">
    <property type="term" value="F:DNA binding"/>
    <property type="evidence" value="ECO:0007669"/>
    <property type="project" value="UniProtKB-UniRule"/>
</dbReference>
<comment type="similarity">
    <text evidence="2 15">Belongs to the SNF2/RAD54 helicase family.</text>
</comment>
<sequence length="1078" mass="126548">MKENVSRAKRLTREMLTYWKRYDRNERETRKKQEKEAEEQRKMDVELMEAKRQQRKLNFLITQTELYAHFMSKKLGQSSAEEQLRILNQLDEEKIPRLMHIENYNSEIYKDKALQNTQKALDAHERQSNEFDDPEFKINMPPPNEERPQPTIFQGSLKHYQLKGMNWLANLYDQGINGILADEMGLGKTVQSIAFLCHIAESYRVWGPFLIISPSSTLHNWQQEIARFVPTFKVVPYWGNPQERKILRQFWDQKGLHTQEASFHVVITSYQLIVSDFKYFNRIKWQYLVLDEAQAIKSTNSVRWKLLLTFRCRNRLLLTGTPVQNSMAELWALLHFIMPTMFDSHDEFTEWFSKDIESHAENKTGIDEKHLSRLHLILKPFMLRRIKKDVENELSDKIEILMYCPLTSRQKMLYSALRKKIRIEDLLHSAGSYQSSPNVTSNLMNLVMQFRKVCNHPELFERREARSPFFFCPTEYIVPKMIYFDNSVRYNFLSKQHLLANKFFIFNVEQVHNSCFSKNHDKSQRCNMFCFSRLLKMSATELFQITNGGLFYRILYILIQQKMDKLIGEKNCWDKNSVLWPFIEQRVPEPFKFITPIVKTCIITHTTHFHHHMNETMEHKLHRLKRADSSMNITMENICIENMSSNNYNSRPSQIYECQPTQLPPFIYFYCPKVTTKARQLWVPGSRSAAYIWQRHETCDSIEGRSLIYNGHSSFGHTQWSCENIGGVNALKPQNGWSNISIPDKQSLVTDCGKLKILDSLLTKLKQENHRVLIYSQMTRMIDILEEYMWYKKLRYMRLDGSSKISERRDMVADFQNRSDIFVFLLSTRAGGLGINLTAADTVIFYDSDWNPTVDQQAMDRAHRLGQTKQVTVYRLITQNSIEERILQRAKEKSEIQRMVISGGNLKPDTLKPKEVVSLLLDDDEIESKYRQKQEERRQLEETRAEGFKEKDRKRKIDVNKIESSPKVKKTEDISTIDDFVLSPRSESSFAHEETGSETTIEHDDSPTKPSPKTPTSTTKRGRTIRRNRTPVRSSSFVSGDDSSKKKKVSPSKRCASRTNQKTPVLTNVCFKSSPKKS</sequence>
<evidence type="ECO:0000256" key="7">
    <source>
        <dbReference type="ARBA" id="ARBA00022840"/>
    </source>
</evidence>
<evidence type="ECO:0000313" key="20">
    <source>
        <dbReference type="EMBL" id="CAH1712527.1"/>
    </source>
</evidence>
<evidence type="ECO:0000256" key="9">
    <source>
        <dbReference type="ARBA" id="ARBA00023054"/>
    </source>
</evidence>
<evidence type="ECO:0000256" key="13">
    <source>
        <dbReference type="ARBA" id="ARBA00023242"/>
    </source>
</evidence>
<keyword evidence="21" id="KW-1185">Reference proteome</keyword>
<dbReference type="SMART" id="SM00487">
    <property type="entry name" value="DEXDc"/>
    <property type="match status" value="1"/>
</dbReference>
<comment type="subcellular location">
    <subcellularLocation>
        <location evidence="1 15">Nucleus</location>
    </subcellularLocation>
</comment>
<dbReference type="GO" id="GO:0016887">
    <property type="term" value="F:ATP hydrolysis activity"/>
    <property type="evidence" value="ECO:0007669"/>
    <property type="project" value="TreeGrafter"/>
</dbReference>
<dbReference type="Gene3D" id="3.40.50.10810">
    <property type="entry name" value="Tandem AAA-ATPase domain"/>
    <property type="match status" value="1"/>
</dbReference>
<dbReference type="PROSITE" id="PS51413">
    <property type="entry name" value="DBINO"/>
    <property type="match status" value="1"/>
</dbReference>
<dbReference type="FunFam" id="3.40.50.10810:FF:000022">
    <property type="entry name" value="Blast:Putative DNA helicase Ino80"/>
    <property type="match status" value="1"/>
</dbReference>
<feature type="domain" description="Helicase ATP-binding" evidence="17">
    <location>
        <begin position="169"/>
        <end position="340"/>
    </location>
</feature>
<dbReference type="FunFam" id="3.40.50.300:FF:001304">
    <property type="entry name" value="DNA helicase INO80"/>
    <property type="match status" value="1"/>
</dbReference>
<dbReference type="Proteomes" id="UP001154329">
    <property type="component" value="Chromosome 1"/>
</dbReference>
<dbReference type="InterPro" id="IPR000330">
    <property type="entry name" value="SNF2_N"/>
</dbReference>
<keyword evidence="6 15" id="KW-0378">Hydrolase</keyword>
<dbReference type="GO" id="GO:0042393">
    <property type="term" value="F:histone binding"/>
    <property type="evidence" value="ECO:0007669"/>
    <property type="project" value="TreeGrafter"/>
</dbReference>
<evidence type="ECO:0000256" key="3">
    <source>
        <dbReference type="ARBA" id="ARBA00019805"/>
    </source>
</evidence>
<protein>
    <recommendedName>
        <fullName evidence="3 15">Chromatin-remodeling ATPase INO80</fullName>
        <ecNumber evidence="15">3.6.4.-</ecNumber>
    </recommendedName>
</protein>
<dbReference type="InterPro" id="IPR001650">
    <property type="entry name" value="Helicase_C-like"/>
</dbReference>
<name>A0A9P0IQF2_APHGO</name>
<keyword evidence="9" id="KW-0175">Coiled coil</keyword>
<evidence type="ECO:0000256" key="11">
    <source>
        <dbReference type="ARBA" id="ARBA00023163"/>
    </source>
</evidence>
<keyword evidence="10 15" id="KW-0238">DNA-binding</keyword>
<dbReference type="InterPro" id="IPR027417">
    <property type="entry name" value="P-loop_NTPase"/>
</dbReference>
<keyword evidence="5 15" id="KW-0227">DNA damage</keyword>
<feature type="domain" description="Helicase C-terminal" evidence="18">
    <location>
        <begin position="757"/>
        <end position="912"/>
    </location>
</feature>
<dbReference type="InterPro" id="IPR050520">
    <property type="entry name" value="INO80/SWR1_helicase"/>
</dbReference>
<reference evidence="20" key="1">
    <citation type="submission" date="2022-02" db="EMBL/GenBank/DDBJ databases">
        <authorList>
            <person name="King R."/>
        </authorList>
    </citation>
    <scope>NUCLEOTIDE SEQUENCE</scope>
</reference>
<accession>A0A9P0IQF2</accession>
<reference evidence="20" key="2">
    <citation type="submission" date="2022-10" db="EMBL/GenBank/DDBJ databases">
        <authorList>
            <consortium name="ENA_rothamsted_submissions"/>
            <consortium name="culmorum"/>
            <person name="King R."/>
        </authorList>
    </citation>
    <scope>NUCLEOTIDE SEQUENCE</scope>
</reference>
<dbReference type="GO" id="GO:0031011">
    <property type="term" value="C:Ino80 complex"/>
    <property type="evidence" value="ECO:0007669"/>
    <property type="project" value="UniProtKB-UniRule"/>
</dbReference>
<gene>
    <name evidence="20" type="ORF">APHIGO_LOCUS2038</name>
</gene>
<evidence type="ECO:0000256" key="14">
    <source>
        <dbReference type="ARBA" id="ARBA00049360"/>
    </source>
</evidence>
<evidence type="ECO:0000256" key="5">
    <source>
        <dbReference type="ARBA" id="ARBA00022763"/>
    </source>
</evidence>
<comment type="catalytic activity">
    <reaction evidence="14 15">
        <text>ATP + H2O = ADP + phosphate + H(+)</text>
        <dbReference type="Rhea" id="RHEA:13065"/>
        <dbReference type="ChEBI" id="CHEBI:15377"/>
        <dbReference type="ChEBI" id="CHEBI:15378"/>
        <dbReference type="ChEBI" id="CHEBI:30616"/>
        <dbReference type="ChEBI" id="CHEBI:43474"/>
        <dbReference type="ChEBI" id="CHEBI:456216"/>
    </reaction>
</comment>
<dbReference type="EC" id="3.6.4.-" evidence="15"/>
<proteinExistence type="inferred from homology"/>
<dbReference type="GO" id="GO:0006281">
    <property type="term" value="P:DNA repair"/>
    <property type="evidence" value="ECO:0007669"/>
    <property type="project" value="UniProtKB-UniRule"/>
</dbReference>
<evidence type="ECO:0000256" key="8">
    <source>
        <dbReference type="ARBA" id="ARBA00023015"/>
    </source>
</evidence>
<comment type="domain">
    <text evidence="15">The DBINO region is involved in binding to DNA.</text>
</comment>
<feature type="compositionally biased region" description="Basic residues" evidence="16">
    <location>
        <begin position="1020"/>
        <end position="1030"/>
    </location>
</feature>
<keyword evidence="13" id="KW-0539">Nucleus</keyword>
<feature type="compositionally biased region" description="Polar residues" evidence="16">
    <location>
        <begin position="1057"/>
        <end position="1066"/>
    </location>
</feature>
<feature type="region of interest" description="Disordered" evidence="16">
    <location>
        <begin position="980"/>
        <end position="1078"/>
    </location>
</feature>
<evidence type="ECO:0000259" key="19">
    <source>
        <dbReference type="PROSITE" id="PS51413"/>
    </source>
</evidence>
<evidence type="ECO:0000256" key="1">
    <source>
        <dbReference type="ARBA" id="ARBA00004123"/>
    </source>
</evidence>
<dbReference type="Pfam" id="PF00271">
    <property type="entry name" value="Helicase_C"/>
    <property type="match status" value="1"/>
</dbReference>
<evidence type="ECO:0000259" key="18">
    <source>
        <dbReference type="PROSITE" id="PS51194"/>
    </source>
</evidence>